<dbReference type="EMBL" id="KM507819">
    <property type="protein sequence ID" value="AIT14278.1"/>
    <property type="molecule type" value="Genomic_DNA"/>
</dbReference>
<dbReference type="Proteomes" id="UP000029889">
    <property type="component" value="Segment"/>
</dbReference>
<name>A0A097EXX8_9CAUD</name>
<reference evidence="1 2" key="1">
    <citation type="submission" date="2014-09" db="EMBL/GenBank/DDBJ databases">
        <authorList>
            <person name="Lapin J.S."/>
            <person name="Pope W.H."/>
            <person name="Hua J."/>
            <person name="Ford M.E."/>
            <person name="Conway J.F."/>
            <person name="Hatfull G.F."/>
            <person name="Hendrix R.W."/>
        </authorList>
    </citation>
    <scope>NUCLEOTIDE SEQUENCE [LARGE SCALE GENOMIC DNA]</scope>
</reference>
<accession>A0A097EXX8</accession>
<evidence type="ECO:0000313" key="1">
    <source>
        <dbReference type="EMBL" id="AIT14278.1"/>
    </source>
</evidence>
<protein>
    <submittedName>
        <fullName evidence="1">Uncharacterized protein</fullName>
    </submittedName>
</protein>
<proteinExistence type="predicted"/>
<dbReference type="RefSeq" id="YP_009101975.1">
    <property type="nucleotide sequence ID" value="NC_025447.1"/>
</dbReference>
<organism evidence="1 2">
    <name type="scientific">Escherichia phage 121Q</name>
    <dbReference type="NCBI Taxonomy" id="1555202"/>
    <lineage>
        <taxon>Viruses</taxon>
        <taxon>Duplodnaviria</taxon>
        <taxon>Heunggongvirae</taxon>
        <taxon>Uroviricota</taxon>
        <taxon>Caudoviricetes</taxon>
        <taxon>Asteriusvirus</taxon>
        <taxon>Asteriusvirus av121Q</taxon>
    </lineage>
</organism>
<dbReference type="GeneID" id="22111428"/>
<dbReference type="KEGG" id="vg:22111428"/>
<sequence length="164" mass="19495">MITTEYDYDGVLEFADNIYRIAKEFRSPDPFGGMFEYDEFSSSKGRLAFTNERGNQIYAEYFDDNDFHYKAGYISYCPGSDLKINIDNYREAVFVKYDDLVFMSEEMYFQGSCIHDVKVLNAMLFYGALLHHYKYKQRFFLDLVVYYKCVDYLNAKYDNNSVHD</sequence>
<evidence type="ECO:0000313" key="2">
    <source>
        <dbReference type="Proteomes" id="UP000029889"/>
    </source>
</evidence>
<gene>
    <name evidence="1" type="primary">388</name>
    <name evidence="1" type="ORF">PBI_121Q_388</name>
</gene>
<keyword evidence="2" id="KW-1185">Reference proteome</keyword>